<dbReference type="InterPro" id="IPR016047">
    <property type="entry name" value="M23ase_b-sheet_dom"/>
</dbReference>
<feature type="domain" description="G5" evidence="4">
    <location>
        <begin position="303"/>
        <end position="384"/>
    </location>
</feature>
<dbReference type="CDD" id="cd12797">
    <property type="entry name" value="M23_peptidase"/>
    <property type="match status" value="1"/>
</dbReference>
<dbReference type="InterPro" id="IPR050570">
    <property type="entry name" value="Cell_wall_metabolism_enzyme"/>
</dbReference>
<dbReference type="Pfam" id="PF01476">
    <property type="entry name" value="LysM"/>
    <property type="match status" value="1"/>
</dbReference>
<evidence type="ECO:0000256" key="2">
    <source>
        <dbReference type="SAM" id="MobiDB-lite"/>
    </source>
</evidence>
<dbReference type="SUPFAM" id="SSF54106">
    <property type="entry name" value="LysM domain"/>
    <property type="match status" value="1"/>
</dbReference>
<evidence type="ECO:0000256" key="3">
    <source>
        <dbReference type="SAM" id="SignalP"/>
    </source>
</evidence>
<evidence type="ECO:0000259" key="5">
    <source>
        <dbReference type="PROSITE" id="PS51782"/>
    </source>
</evidence>
<protein>
    <submittedName>
        <fullName evidence="6">Peptidoglycan DD-metalloendopeptidase family protein</fullName>
    </submittedName>
</protein>
<evidence type="ECO:0000256" key="1">
    <source>
        <dbReference type="ARBA" id="ARBA00022729"/>
    </source>
</evidence>
<reference evidence="6 7" key="1">
    <citation type="submission" date="2019-11" db="EMBL/GenBank/DDBJ databases">
        <authorList>
            <person name="Li J."/>
        </authorList>
    </citation>
    <scope>NUCLEOTIDE SEQUENCE [LARGE SCALE GENOMIC DNA]</scope>
    <source>
        <strain evidence="6 7">J4</strain>
    </source>
</reference>
<feature type="compositionally biased region" description="Basic and acidic residues" evidence="2">
    <location>
        <begin position="184"/>
        <end position="197"/>
    </location>
</feature>
<dbReference type="Gene3D" id="2.70.70.10">
    <property type="entry name" value="Glucose Permease (Domain IIA)"/>
    <property type="match status" value="1"/>
</dbReference>
<dbReference type="OrthoDB" id="9805070at2"/>
<feature type="domain" description="LysM" evidence="5">
    <location>
        <begin position="252"/>
        <end position="297"/>
    </location>
</feature>
<name>A0A6G1XAG6_9BACI</name>
<dbReference type="PANTHER" id="PTHR21666">
    <property type="entry name" value="PEPTIDASE-RELATED"/>
    <property type="match status" value="1"/>
</dbReference>
<dbReference type="PANTHER" id="PTHR21666:SF270">
    <property type="entry name" value="MUREIN HYDROLASE ACTIVATOR ENVC"/>
    <property type="match status" value="1"/>
</dbReference>
<feature type="signal peptide" evidence="3">
    <location>
        <begin position="1"/>
        <end position="48"/>
    </location>
</feature>
<dbReference type="Pfam" id="PF07501">
    <property type="entry name" value="G5"/>
    <property type="match status" value="1"/>
</dbReference>
<gene>
    <name evidence="6" type="ORF">GH754_17085</name>
</gene>
<dbReference type="EMBL" id="WJNH01000014">
    <property type="protein sequence ID" value="MRG87974.1"/>
    <property type="molecule type" value="Genomic_DNA"/>
</dbReference>
<dbReference type="InterPro" id="IPR011055">
    <property type="entry name" value="Dup_hybrid_motif"/>
</dbReference>
<accession>A0A6G1XAG6</accession>
<dbReference type="Gene3D" id="3.10.350.10">
    <property type="entry name" value="LysM domain"/>
    <property type="match status" value="1"/>
</dbReference>
<dbReference type="SMART" id="SM01208">
    <property type="entry name" value="G5"/>
    <property type="match status" value="1"/>
</dbReference>
<comment type="caution">
    <text evidence="6">The sequence shown here is derived from an EMBL/GenBank/DDBJ whole genome shotgun (WGS) entry which is preliminary data.</text>
</comment>
<dbReference type="Proteomes" id="UP000480185">
    <property type="component" value="Unassembled WGS sequence"/>
</dbReference>
<dbReference type="InterPro" id="IPR018392">
    <property type="entry name" value="LysM"/>
</dbReference>
<keyword evidence="7" id="KW-1185">Reference proteome</keyword>
<evidence type="ECO:0000259" key="4">
    <source>
        <dbReference type="PROSITE" id="PS51109"/>
    </source>
</evidence>
<dbReference type="SMART" id="SM00257">
    <property type="entry name" value="LysM"/>
    <property type="match status" value="1"/>
</dbReference>
<proteinExistence type="predicted"/>
<feature type="region of interest" description="Disordered" evidence="2">
    <location>
        <begin position="385"/>
        <end position="405"/>
    </location>
</feature>
<dbReference type="PROSITE" id="PS51109">
    <property type="entry name" value="G5"/>
    <property type="match status" value="1"/>
</dbReference>
<dbReference type="Pfam" id="PF01551">
    <property type="entry name" value="Peptidase_M23"/>
    <property type="match status" value="1"/>
</dbReference>
<keyword evidence="1 3" id="KW-0732">Signal</keyword>
<dbReference type="InterPro" id="IPR011098">
    <property type="entry name" value="G5_dom"/>
</dbReference>
<evidence type="ECO:0000313" key="6">
    <source>
        <dbReference type="EMBL" id="MRG87974.1"/>
    </source>
</evidence>
<sequence length="524" mass="58408">MLLERKVVRIIRKKAISIPKKRANRSLLKKVMITSSLALGLSIGSVHAAENDDLSKIYHVYVSGEHLGTVGDKEVVETFIEEQVNKEEQNYKGLNLAVNEDISYVSEFAFQPTYNNSKVLERLSDQITYSVKAQKLEIGGEEIGYFKDKETISELLKEFQSQFIPEDQTEDLDELYTIEEDTEEAKPNQDSDEAKVEDQDEQPEELSTGDSRIVDVSLTKDIELTVEKVKPNELLTVEQGLQMLEKDTVAEQVHKIEDGDYLQLVAKEYDLSMADILELNPDLEEDSILQVGQEIKVQDKEPIVEVRTTVEEIVEKEMDYSTEYVETNDLYVGEKEVKEEGQKGKKKIHYQIVQKNGSEVERKIKEEEVIKEPVDEVVLKGTKVRQLKSKPATKSKPKSSSGSGFSWPTAGGIITSYMGPRGGGYHSGIDISGVSNRTIYAAEDGVVSSAGYQNNGYGNRIVINHQNGTKTTYSHLSFIHVSSGQKVSKGQAIGVMGATGNSTGVHLHFEVYVGGSAVNPMSYY</sequence>
<dbReference type="PROSITE" id="PS51782">
    <property type="entry name" value="LYSM"/>
    <property type="match status" value="1"/>
</dbReference>
<dbReference type="AlphaFoldDB" id="A0A6G1XAG6"/>
<dbReference type="GO" id="GO:0004222">
    <property type="term" value="F:metalloendopeptidase activity"/>
    <property type="evidence" value="ECO:0007669"/>
    <property type="project" value="TreeGrafter"/>
</dbReference>
<dbReference type="SUPFAM" id="SSF51261">
    <property type="entry name" value="Duplicated hybrid motif"/>
    <property type="match status" value="1"/>
</dbReference>
<feature type="chain" id="PRO_5026336224" evidence="3">
    <location>
        <begin position="49"/>
        <end position="524"/>
    </location>
</feature>
<dbReference type="Gene3D" id="2.20.230.10">
    <property type="entry name" value="Resuscitation-promoting factor rpfb"/>
    <property type="match status" value="1"/>
</dbReference>
<organism evidence="6 7">
    <name type="scientific">Salinibacillus xinjiangensis</name>
    <dbReference type="NCBI Taxonomy" id="1229268"/>
    <lineage>
        <taxon>Bacteria</taxon>
        <taxon>Bacillati</taxon>
        <taxon>Bacillota</taxon>
        <taxon>Bacilli</taxon>
        <taxon>Bacillales</taxon>
        <taxon>Bacillaceae</taxon>
        <taxon>Salinibacillus</taxon>
    </lineage>
</organism>
<dbReference type="InterPro" id="IPR036779">
    <property type="entry name" value="LysM_dom_sf"/>
</dbReference>
<feature type="compositionally biased region" description="Basic residues" evidence="2">
    <location>
        <begin position="385"/>
        <end position="397"/>
    </location>
</feature>
<evidence type="ECO:0000313" key="7">
    <source>
        <dbReference type="Proteomes" id="UP000480185"/>
    </source>
</evidence>
<feature type="region of interest" description="Disordered" evidence="2">
    <location>
        <begin position="180"/>
        <end position="211"/>
    </location>
</feature>